<dbReference type="Pfam" id="PF00583">
    <property type="entry name" value="Acetyltransf_1"/>
    <property type="match status" value="1"/>
</dbReference>
<dbReference type="GO" id="GO:0046677">
    <property type="term" value="P:response to antibiotic"/>
    <property type="evidence" value="ECO:0007669"/>
    <property type="project" value="UniProtKB-KW"/>
</dbReference>
<proteinExistence type="predicted"/>
<evidence type="ECO:0000256" key="8">
    <source>
        <dbReference type="ARBA" id="ARBA00048923"/>
    </source>
</evidence>
<dbReference type="EMBL" id="KJ512983">
    <property type="protein sequence ID" value="AHN92777.1"/>
    <property type="molecule type" value="Genomic_DNA"/>
</dbReference>
<name>X2KVJ5_9BACT</name>
<keyword evidence="6" id="KW-0012">Acyltransferase</keyword>
<dbReference type="NCBIfam" id="NF043067">
    <property type="entry name" value="AAC_6p_group_E"/>
    <property type="match status" value="1"/>
</dbReference>
<evidence type="ECO:0000256" key="5">
    <source>
        <dbReference type="ARBA" id="ARBA00023251"/>
    </source>
</evidence>
<dbReference type="InterPro" id="IPR016181">
    <property type="entry name" value="Acyl_CoA_acyltransferase"/>
</dbReference>
<dbReference type="AlphaFoldDB" id="X2KVJ5"/>
<comment type="catalytic activity">
    <reaction evidence="8">
        <text>kanamycin B + acetyl-CoA = N(6')-acetylkanamycin B + CoA + H(+)</text>
        <dbReference type="Rhea" id="RHEA:16449"/>
        <dbReference type="ChEBI" id="CHEBI:15378"/>
        <dbReference type="ChEBI" id="CHEBI:57287"/>
        <dbReference type="ChEBI" id="CHEBI:57288"/>
        <dbReference type="ChEBI" id="CHEBI:58390"/>
        <dbReference type="ChEBI" id="CHEBI:58549"/>
        <dbReference type="EC" id="2.3.1.82"/>
    </reaction>
</comment>
<dbReference type="PROSITE" id="PS51186">
    <property type="entry name" value="GNAT"/>
    <property type="match status" value="1"/>
</dbReference>
<comment type="subunit">
    <text evidence="1">Homodimer.</text>
</comment>
<dbReference type="InterPro" id="IPR050832">
    <property type="entry name" value="Bact_Acetyltransf"/>
</dbReference>
<dbReference type="CDD" id="cd04301">
    <property type="entry name" value="NAT_SF"/>
    <property type="match status" value="1"/>
</dbReference>
<dbReference type="Gene3D" id="3.40.630.30">
    <property type="match status" value="1"/>
</dbReference>
<keyword evidence="5" id="KW-0046">Antibiotic resistance</keyword>
<dbReference type="InterPro" id="IPR000182">
    <property type="entry name" value="GNAT_dom"/>
</dbReference>
<dbReference type="EC" id="2.3.1.82" evidence="2"/>
<accession>X2KVJ5</accession>
<evidence type="ECO:0000256" key="3">
    <source>
        <dbReference type="ARBA" id="ARBA00017677"/>
    </source>
</evidence>
<feature type="domain" description="N-acetyltransferase" evidence="9">
    <location>
        <begin position="1"/>
        <end position="145"/>
    </location>
</feature>
<evidence type="ECO:0000259" key="9">
    <source>
        <dbReference type="PROSITE" id="PS51186"/>
    </source>
</evidence>
<evidence type="ECO:0000256" key="7">
    <source>
        <dbReference type="ARBA" id="ARBA00029660"/>
    </source>
</evidence>
<evidence type="ECO:0000256" key="4">
    <source>
        <dbReference type="ARBA" id="ARBA00022679"/>
    </source>
</evidence>
<dbReference type="PIRSF" id="PIRSF000452">
    <property type="entry name" value="6-N-acetyltransf"/>
    <property type="match status" value="1"/>
</dbReference>
<organism evidence="10">
    <name type="scientific">uncultured bacterium DCM009Kan03</name>
    <dbReference type="NCBI Taxonomy" id="1471985"/>
    <lineage>
        <taxon>Bacteria</taxon>
        <taxon>environmental samples</taxon>
    </lineage>
</organism>
<dbReference type="PANTHER" id="PTHR43877">
    <property type="entry name" value="AMINOALKYLPHOSPHONATE N-ACETYLTRANSFERASE-RELATED-RELATED"/>
    <property type="match status" value="1"/>
</dbReference>
<sequence>MEIRRAAIDDVRAVAWLACLLWPHHTLAEMEEEMEIFLTDEDSAIFLAWEDNAAVGFAQASLRRDYVEGSTSSPTGYLEGIYVMEAYRSRGFAAELLSACEAWAREKNCLQFASDCEIVNSGSLIFHLKNGFTEANRIICFIKDL</sequence>
<reference evidence="10" key="1">
    <citation type="journal article" date="2014" name="MBio">
        <title>Diverse Antibiotic Resistance Genes in Dairy Cow Manure.</title>
        <authorList>
            <person name="Wichmann F."/>
            <person name="Udikovic-Kolic N."/>
            <person name="Andrew S."/>
            <person name="Handelsman J."/>
        </authorList>
    </citation>
    <scope>NUCLEOTIDE SEQUENCE</scope>
</reference>
<protein>
    <recommendedName>
        <fullName evidence="3">Aminoglycoside N(6')-acetyltransferase type 1</fullName>
        <ecNumber evidence="2">2.3.1.82</ecNumber>
    </recommendedName>
    <alternativeName>
        <fullName evidence="7">Aminoglycoside resistance protein</fullName>
    </alternativeName>
</protein>
<keyword evidence="4" id="KW-0808">Transferase</keyword>
<evidence type="ECO:0000256" key="1">
    <source>
        <dbReference type="ARBA" id="ARBA00011738"/>
    </source>
</evidence>
<dbReference type="GO" id="GO:0047663">
    <property type="term" value="F:aminoglycoside 6'-N-acetyltransferase activity"/>
    <property type="evidence" value="ECO:0007669"/>
    <property type="project" value="UniProtKB-EC"/>
</dbReference>
<gene>
    <name evidence="10" type="primary">nat29</name>
</gene>
<evidence type="ECO:0000313" key="10">
    <source>
        <dbReference type="EMBL" id="AHN92777.1"/>
    </source>
</evidence>
<evidence type="ECO:0000256" key="6">
    <source>
        <dbReference type="ARBA" id="ARBA00023315"/>
    </source>
</evidence>
<dbReference type="SUPFAM" id="SSF55729">
    <property type="entry name" value="Acyl-CoA N-acyltransferases (Nat)"/>
    <property type="match status" value="1"/>
</dbReference>
<dbReference type="InterPro" id="IPR024170">
    <property type="entry name" value="Aminoglycoside_N6-AcTrfrase"/>
</dbReference>
<evidence type="ECO:0000256" key="2">
    <source>
        <dbReference type="ARBA" id="ARBA00012888"/>
    </source>
</evidence>